<keyword evidence="2" id="KW-1185">Reference proteome</keyword>
<dbReference type="RefSeq" id="WP_034424694.1">
    <property type="nucleotide sequence ID" value="NZ_CP045798.1"/>
</dbReference>
<gene>
    <name evidence="1" type="ORF">BR63_05640</name>
</gene>
<dbReference type="KEGG" id="tfr:BR63_05640"/>
<proteinExistence type="predicted"/>
<name>A0A7G6E187_THEFR</name>
<evidence type="ECO:0000313" key="1">
    <source>
        <dbReference type="EMBL" id="QNB45841.1"/>
    </source>
</evidence>
<dbReference type="AlphaFoldDB" id="A0A7G6E187"/>
<sequence length="63" mass="7313">MDRTELFALAQGKDRETLKRELMERIPGMLATAPRWFLSMTFEEIAEALLKEVEGNEQRGTEK</sequence>
<reference evidence="1 2" key="1">
    <citation type="journal article" date="2019" name="Front. Microbiol.">
        <title>Thermoanaerosceptrum fracticalcis gen. nov. sp. nov., a Novel Fumarate-Fermenting Microorganism From a Deep Fractured Carbonate Aquifer of the US Great Basin.</title>
        <authorList>
            <person name="Hamilton-Brehm S.D."/>
            <person name="Stewart L.E."/>
            <person name="Zavarin M."/>
            <person name="Caldwell M."/>
            <person name="Lawson P.A."/>
            <person name="Onstott T.C."/>
            <person name="Grzymski J."/>
            <person name="Neveux I."/>
            <person name="Lollar B.S."/>
            <person name="Russell C.E."/>
            <person name="Moser D.P."/>
        </authorList>
    </citation>
    <scope>NUCLEOTIDE SEQUENCE [LARGE SCALE GENOMIC DNA]</scope>
    <source>
        <strain evidence="1 2">DRI-13</strain>
    </source>
</reference>
<dbReference type="Proteomes" id="UP000515847">
    <property type="component" value="Chromosome"/>
</dbReference>
<protein>
    <submittedName>
        <fullName evidence="1">Uncharacterized protein</fullName>
    </submittedName>
</protein>
<dbReference type="EMBL" id="CP045798">
    <property type="protein sequence ID" value="QNB45841.1"/>
    <property type="molecule type" value="Genomic_DNA"/>
</dbReference>
<accession>A0A7G6E187</accession>
<evidence type="ECO:0000313" key="2">
    <source>
        <dbReference type="Proteomes" id="UP000515847"/>
    </source>
</evidence>
<organism evidence="1 2">
    <name type="scientific">Thermanaerosceptrum fracticalcis</name>
    <dbReference type="NCBI Taxonomy" id="1712410"/>
    <lineage>
        <taxon>Bacteria</taxon>
        <taxon>Bacillati</taxon>
        <taxon>Bacillota</taxon>
        <taxon>Clostridia</taxon>
        <taxon>Eubacteriales</taxon>
        <taxon>Peptococcaceae</taxon>
        <taxon>Thermanaerosceptrum</taxon>
    </lineage>
</organism>